<dbReference type="SUPFAM" id="SSF52317">
    <property type="entry name" value="Class I glutamine amidotransferase-like"/>
    <property type="match status" value="1"/>
</dbReference>
<dbReference type="GO" id="GO:0016811">
    <property type="term" value="F:hydrolase activity, acting on carbon-nitrogen (but not peptide) bonds, in linear amides"/>
    <property type="evidence" value="ECO:0007669"/>
    <property type="project" value="InterPro"/>
</dbReference>
<comment type="caution">
    <text evidence="2">The sequence shown here is derived from an EMBL/GenBank/DDBJ whole genome shotgun (WGS) entry which is preliminary data.</text>
</comment>
<feature type="domain" description="Glutamine amidotransferase" evidence="1">
    <location>
        <begin position="62"/>
        <end position="187"/>
    </location>
</feature>
<keyword evidence="3" id="KW-1185">Reference proteome</keyword>
<dbReference type="AlphaFoldDB" id="A0A846QNB5"/>
<dbReference type="InterPro" id="IPR044668">
    <property type="entry name" value="PuuD-like"/>
</dbReference>
<dbReference type="Gene3D" id="3.40.50.880">
    <property type="match status" value="1"/>
</dbReference>
<dbReference type="PROSITE" id="PS51273">
    <property type="entry name" value="GATASE_TYPE_1"/>
    <property type="match status" value="1"/>
</dbReference>
<dbReference type="EMBL" id="JAATJA010000001">
    <property type="protein sequence ID" value="NJB66724.1"/>
    <property type="molecule type" value="Genomic_DNA"/>
</dbReference>
<accession>A0A846QNB5</accession>
<sequence length="203" mass="22630">MMKVAVSQRVDVHPNRDERRDALDQRMVQWLCHAGCMSVPVPNGLVSVGHDAGCARLVEWLDAIEPEAILLSGGNDLGEAAERDVTERFLLDFARERHLPVLGICRGMQMMGVWGGAGISPISGHVRIRHLLCGAVDGEANSFHTMALRECPQGFSVLARSEDGVIEAMRHDELPWEGWMWHPERELNFSARDIARVRTLFGL</sequence>
<dbReference type="PANTHER" id="PTHR43235">
    <property type="entry name" value="GLUTAMINE AMIDOTRANSFERASE PB2B2.05-RELATED"/>
    <property type="match status" value="1"/>
</dbReference>
<dbReference type="GO" id="GO:0005829">
    <property type="term" value="C:cytosol"/>
    <property type="evidence" value="ECO:0007669"/>
    <property type="project" value="TreeGrafter"/>
</dbReference>
<dbReference type="PANTHER" id="PTHR43235:SF1">
    <property type="entry name" value="GLUTAMINE AMIDOTRANSFERASE PB2B2.05-RELATED"/>
    <property type="match status" value="1"/>
</dbReference>
<keyword evidence="2" id="KW-0808">Transferase</keyword>
<reference evidence="2 3" key="1">
    <citation type="submission" date="2020-03" db="EMBL/GenBank/DDBJ databases">
        <title>Genomic Encyclopedia of Type Strains, Phase IV (KMG-IV): sequencing the most valuable type-strain genomes for metagenomic binning, comparative biology and taxonomic classification.</title>
        <authorList>
            <person name="Goeker M."/>
        </authorList>
    </citation>
    <scope>NUCLEOTIDE SEQUENCE [LARGE SCALE GENOMIC DNA]</scope>
    <source>
        <strain evidence="2 3">DSM 24233</strain>
    </source>
</reference>
<dbReference type="InterPro" id="IPR029062">
    <property type="entry name" value="Class_I_gatase-like"/>
</dbReference>
<dbReference type="Proteomes" id="UP000580856">
    <property type="component" value="Unassembled WGS sequence"/>
</dbReference>
<dbReference type="Pfam" id="PF00117">
    <property type="entry name" value="GATase"/>
    <property type="match status" value="1"/>
</dbReference>
<dbReference type="GO" id="GO:0016740">
    <property type="term" value="F:transferase activity"/>
    <property type="evidence" value="ECO:0007669"/>
    <property type="project" value="UniProtKB-KW"/>
</dbReference>
<evidence type="ECO:0000313" key="3">
    <source>
        <dbReference type="Proteomes" id="UP000580856"/>
    </source>
</evidence>
<organism evidence="2 3">
    <name type="scientific">Desulfobaculum xiamenense</name>
    <dbReference type="NCBI Taxonomy" id="995050"/>
    <lineage>
        <taxon>Bacteria</taxon>
        <taxon>Pseudomonadati</taxon>
        <taxon>Thermodesulfobacteriota</taxon>
        <taxon>Desulfovibrionia</taxon>
        <taxon>Desulfovibrionales</taxon>
        <taxon>Desulfovibrionaceae</taxon>
        <taxon>Desulfobaculum</taxon>
    </lineage>
</organism>
<dbReference type="InterPro" id="IPR017926">
    <property type="entry name" value="GATASE"/>
</dbReference>
<gene>
    <name evidence="2" type="ORF">GGQ74_000364</name>
</gene>
<proteinExistence type="predicted"/>
<evidence type="ECO:0000313" key="2">
    <source>
        <dbReference type="EMBL" id="NJB66724.1"/>
    </source>
</evidence>
<evidence type="ECO:0000259" key="1">
    <source>
        <dbReference type="Pfam" id="PF00117"/>
    </source>
</evidence>
<name>A0A846QNB5_9BACT</name>
<protein>
    <submittedName>
        <fullName evidence="2">Putative glutamine amidotransferase</fullName>
    </submittedName>
</protein>
<keyword evidence="2" id="KW-0315">Glutamine amidotransferase</keyword>